<proteinExistence type="predicted"/>
<evidence type="ECO:0000313" key="2">
    <source>
        <dbReference type="EMBL" id="KAK8777819.1"/>
    </source>
</evidence>
<comment type="caution">
    <text evidence="2">The sequence shown here is derived from an EMBL/GenBank/DDBJ whole genome shotgun (WGS) entry which is preliminary data.</text>
</comment>
<keyword evidence="3" id="KW-1185">Reference proteome</keyword>
<reference evidence="2 3" key="1">
    <citation type="journal article" date="2023" name="Arcadia Sci">
        <title>De novo assembly of a long-read Amblyomma americanum tick genome.</title>
        <authorList>
            <person name="Chou S."/>
            <person name="Poskanzer K.E."/>
            <person name="Rollins M."/>
            <person name="Thuy-Boun P.S."/>
        </authorList>
    </citation>
    <scope>NUCLEOTIDE SEQUENCE [LARGE SCALE GENOMIC DNA]</scope>
    <source>
        <strain evidence="2">F_SG_1</strain>
        <tissue evidence="2">Salivary glands</tissue>
    </source>
</reference>
<dbReference type="Proteomes" id="UP001321473">
    <property type="component" value="Unassembled WGS sequence"/>
</dbReference>
<name>A0AAQ4ESS0_AMBAM</name>
<dbReference type="AlphaFoldDB" id="A0AAQ4ESS0"/>
<gene>
    <name evidence="2" type="ORF">V5799_020840</name>
</gene>
<sequence length="71" mass="8187">MYSSCNTFDERRTGLTSSRRLSLHQGKGSRNHEFTLQDWLTYVGWRLRAVASWWSCKEPNGAVMESSDSNT</sequence>
<dbReference type="EMBL" id="JARKHS020011439">
    <property type="protein sequence ID" value="KAK8777819.1"/>
    <property type="molecule type" value="Genomic_DNA"/>
</dbReference>
<protein>
    <submittedName>
        <fullName evidence="2">Uncharacterized protein</fullName>
    </submittedName>
</protein>
<feature type="region of interest" description="Disordered" evidence="1">
    <location>
        <begin position="1"/>
        <end position="28"/>
    </location>
</feature>
<evidence type="ECO:0000313" key="3">
    <source>
        <dbReference type="Proteomes" id="UP001321473"/>
    </source>
</evidence>
<evidence type="ECO:0000256" key="1">
    <source>
        <dbReference type="SAM" id="MobiDB-lite"/>
    </source>
</evidence>
<organism evidence="2 3">
    <name type="scientific">Amblyomma americanum</name>
    <name type="common">Lone star tick</name>
    <dbReference type="NCBI Taxonomy" id="6943"/>
    <lineage>
        <taxon>Eukaryota</taxon>
        <taxon>Metazoa</taxon>
        <taxon>Ecdysozoa</taxon>
        <taxon>Arthropoda</taxon>
        <taxon>Chelicerata</taxon>
        <taxon>Arachnida</taxon>
        <taxon>Acari</taxon>
        <taxon>Parasitiformes</taxon>
        <taxon>Ixodida</taxon>
        <taxon>Ixodoidea</taxon>
        <taxon>Ixodidae</taxon>
        <taxon>Amblyomminae</taxon>
        <taxon>Amblyomma</taxon>
    </lineage>
</organism>
<accession>A0AAQ4ESS0</accession>